<dbReference type="SUPFAM" id="SSF141694">
    <property type="entry name" value="AF2212/PG0164-like"/>
    <property type="match status" value="1"/>
</dbReference>
<reference evidence="1 2" key="1">
    <citation type="submission" date="2022-05" db="EMBL/GenBank/DDBJ databases">
        <authorList>
            <person name="Park J.-S."/>
        </authorList>
    </citation>
    <scope>NUCLEOTIDE SEQUENCE [LARGE SCALE GENOMIC DNA]</scope>
    <source>
        <strain evidence="1 2">2012CJ35-5</strain>
    </source>
</reference>
<keyword evidence="2" id="KW-1185">Reference proteome</keyword>
<dbReference type="InterPro" id="IPR015018">
    <property type="entry name" value="DUF1905"/>
</dbReference>
<dbReference type="RefSeq" id="WP_249657943.1">
    <property type="nucleotide sequence ID" value="NZ_JAMFMA010000003.1"/>
</dbReference>
<organism evidence="1 2">
    <name type="scientific">Flagellimonas spongiicola</name>
    <dbReference type="NCBI Taxonomy" id="2942208"/>
    <lineage>
        <taxon>Bacteria</taxon>
        <taxon>Pseudomonadati</taxon>
        <taxon>Bacteroidota</taxon>
        <taxon>Flavobacteriia</taxon>
        <taxon>Flavobacteriales</taxon>
        <taxon>Flavobacteriaceae</taxon>
        <taxon>Flagellimonas</taxon>
    </lineage>
</organism>
<gene>
    <name evidence="1" type="ORF">M3P19_12110</name>
</gene>
<name>A0ABT0PTZ8_9FLAO</name>
<dbReference type="Gene3D" id="2.40.30.100">
    <property type="entry name" value="AF2212/PG0164-like"/>
    <property type="match status" value="1"/>
</dbReference>
<protein>
    <submittedName>
        <fullName evidence="1">DUF1905 domain-containing protein</fullName>
    </submittedName>
</protein>
<evidence type="ECO:0000313" key="2">
    <source>
        <dbReference type="Proteomes" id="UP001203607"/>
    </source>
</evidence>
<accession>A0ABT0PTZ8</accession>
<dbReference type="EMBL" id="JAMFMA010000003">
    <property type="protein sequence ID" value="MCL6274756.1"/>
    <property type="molecule type" value="Genomic_DNA"/>
</dbReference>
<dbReference type="InterPro" id="IPR037079">
    <property type="entry name" value="AF2212/PG0164-like_sf"/>
</dbReference>
<proteinExistence type="predicted"/>
<comment type="caution">
    <text evidence="1">The sequence shown here is derived from an EMBL/GenBank/DDBJ whole genome shotgun (WGS) entry which is preliminary data.</text>
</comment>
<sequence>MDGKITYKFTSKMWRDQSSGSWHFISVPKDISKEIRENLQWQEEGWGRMKAAAQIQSVKWDTAIWFDSKSKTYYLPVKGEIRKKTQIKVDENISITLWV</sequence>
<evidence type="ECO:0000313" key="1">
    <source>
        <dbReference type="EMBL" id="MCL6274756.1"/>
    </source>
</evidence>
<dbReference type="Pfam" id="PF08922">
    <property type="entry name" value="DUF1905"/>
    <property type="match status" value="1"/>
</dbReference>
<dbReference type="Proteomes" id="UP001203607">
    <property type="component" value="Unassembled WGS sequence"/>
</dbReference>